<gene>
    <name evidence="7" type="primary">mltG</name>
    <name evidence="8" type="ORF">AT746_08980</name>
</gene>
<dbReference type="AlphaFoldDB" id="A0A0U3ANK7"/>
<dbReference type="NCBIfam" id="TIGR00247">
    <property type="entry name" value="endolytic transglycosylase MltG"/>
    <property type="match status" value="1"/>
</dbReference>
<evidence type="ECO:0000256" key="5">
    <source>
        <dbReference type="ARBA" id="ARBA00023239"/>
    </source>
</evidence>
<comment type="function">
    <text evidence="7">Functions as a peptidoglycan terminase that cleaves nascent peptidoglycan strands endolytically to terminate their elongation.</text>
</comment>
<dbReference type="CDD" id="cd08010">
    <property type="entry name" value="MltG_like"/>
    <property type="match status" value="1"/>
</dbReference>
<feature type="site" description="Important for catalytic activity" evidence="7">
    <location>
        <position position="196"/>
    </location>
</feature>
<evidence type="ECO:0000256" key="4">
    <source>
        <dbReference type="ARBA" id="ARBA00023136"/>
    </source>
</evidence>
<keyword evidence="3 7" id="KW-1133">Transmembrane helix</keyword>
<organism evidence="8 9">
    <name type="scientific">Lacimicrobium alkaliphilum</name>
    <dbReference type="NCBI Taxonomy" id="1526571"/>
    <lineage>
        <taxon>Bacteria</taxon>
        <taxon>Pseudomonadati</taxon>
        <taxon>Pseudomonadota</taxon>
        <taxon>Gammaproteobacteria</taxon>
        <taxon>Alteromonadales</taxon>
        <taxon>Alteromonadaceae</taxon>
        <taxon>Lacimicrobium</taxon>
    </lineage>
</organism>
<dbReference type="GO" id="GO:0005886">
    <property type="term" value="C:plasma membrane"/>
    <property type="evidence" value="ECO:0007669"/>
    <property type="project" value="UniProtKB-UniRule"/>
</dbReference>
<evidence type="ECO:0000313" key="9">
    <source>
        <dbReference type="Proteomes" id="UP000068447"/>
    </source>
</evidence>
<evidence type="ECO:0000256" key="7">
    <source>
        <dbReference type="HAMAP-Rule" id="MF_02065"/>
    </source>
</evidence>
<keyword evidence="9" id="KW-1185">Reference proteome</keyword>
<evidence type="ECO:0000256" key="1">
    <source>
        <dbReference type="ARBA" id="ARBA00022475"/>
    </source>
</evidence>
<evidence type="ECO:0000256" key="6">
    <source>
        <dbReference type="ARBA" id="ARBA00023316"/>
    </source>
</evidence>
<dbReference type="GO" id="GO:0009252">
    <property type="term" value="P:peptidoglycan biosynthetic process"/>
    <property type="evidence" value="ECO:0007669"/>
    <property type="project" value="UniProtKB-UniRule"/>
</dbReference>
<dbReference type="GO" id="GO:0008932">
    <property type="term" value="F:lytic endotransglycosylase activity"/>
    <property type="evidence" value="ECO:0007669"/>
    <property type="project" value="UniProtKB-UniRule"/>
</dbReference>
<dbReference type="GO" id="GO:0071555">
    <property type="term" value="P:cell wall organization"/>
    <property type="evidence" value="ECO:0007669"/>
    <property type="project" value="UniProtKB-KW"/>
</dbReference>
<dbReference type="EC" id="4.2.2.29" evidence="7"/>
<evidence type="ECO:0000256" key="2">
    <source>
        <dbReference type="ARBA" id="ARBA00022692"/>
    </source>
</evidence>
<dbReference type="Pfam" id="PF02618">
    <property type="entry name" value="YceG"/>
    <property type="match status" value="1"/>
</dbReference>
<keyword evidence="6 7" id="KW-0961">Cell wall biogenesis/degradation</keyword>
<keyword evidence="2 7" id="KW-0812">Transmembrane</keyword>
<dbReference type="KEGG" id="lal:AT746_08980"/>
<dbReference type="PANTHER" id="PTHR30518">
    <property type="entry name" value="ENDOLYTIC MUREIN TRANSGLYCOSYLASE"/>
    <property type="match status" value="1"/>
</dbReference>
<dbReference type="Gene3D" id="3.30.160.60">
    <property type="entry name" value="Classic Zinc Finger"/>
    <property type="match status" value="2"/>
</dbReference>
<accession>A0A0U3ANK7</accession>
<dbReference type="PANTHER" id="PTHR30518:SF2">
    <property type="entry name" value="ENDOLYTIC MUREIN TRANSGLYCOSYLASE"/>
    <property type="match status" value="1"/>
</dbReference>
<keyword evidence="4 7" id="KW-0472">Membrane</keyword>
<dbReference type="Proteomes" id="UP000068447">
    <property type="component" value="Chromosome"/>
</dbReference>
<protein>
    <recommendedName>
        <fullName evidence="7">Endolytic murein transglycosylase</fullName>
        <ecNumber evidence="7">4.2.2.29</ecNumber>
    </recommendedName>
    <alternativeName>
        <fullName evidence="7">Peptidoglycan lytic transglycosylase</fullName>
    </alternativeName>
    <alternativeName>
        <fullName evidence="7">Peptidoglycan polymerization terminase</fullName>
    </alternativeName>
</protein>
<name>A0A0U3ANK7_9ALTE</name>
<proteinExistence type="inferred from homology"/>
<dbReference type="HAMAP" id="MF_02065">
    <property type="entry name" value="MltG"/>
    <property type="match status" value="1"/>
</dbReference>
<dbReference type="InterPro" id="IPR003770">
    <property type="entry name" value="MLTG-like"/>
</dbReference>
<reference evidence="8 9" key="1">
    <citation type="submission" date="2015-12" db="EMBL/GenBank/DDBJ databases">
        <title>Complete genome of Lacimicrobium alkaliphilum KCTC 32984.</title>
        <authorList>
            <person name="Kim S.-G."/>
            <person name="Lee Y.-J."/>
        </authorList>
    </citation>
    <scope>NUCLEOTIDE SEQUENCE [LARGE SCALE GENOMIC DNA]</scope>
    <source>
        <strain evidence="8 9">YelD216</strain>
    </source>
</reference>
<comment type="similarity">
    <text evidence="7">Belongs to the transglycosylase MltG family.</text>
</comment>
<keyword evidence="5 7" id="KW-0456">Lyase</keyword>
<dbReference type="STRING" id="1526571.AT746_08980"/>
<dbReference type="EMBL" id="CP013650">
    <property type="protein sequence ID" value="ALT00402.1"/>
    <property type="molecule type" value="Genomic_DNA"/>
</dbReference>
<keyword evidence="7" id="KW-0997">Cell inner membrane</keyword>
<keyword evidence="1 7" id="KW-1003">Cell membrane</keyword>
<evidence type="ECO:0000313" key="8">
    <source>
        <dbReference type="EMBL" id="ALT00402.1"/>
    </source>
</evidence>
<comment type="catalytic activity">
    <reaction evidence="7">
        <text>a peptidoglycan chain = a peptidoglycan chain with N-acetyl-1,6-anhydromuramyl-[peptide] at the reducing end + a peptidoglycan chain with N-acetylglucosamine at the non-reducing end.</text>
        <dbReference type="EC" id="4.2.2.29"/>
    </reaction>
</comment>
<evidence type="ECO:0000256" key="3">
    <source>
        <dbReference type="ARBA" id="ARBA00022989"/>
    </source>
</evidence>
<sequence length="313" mass="35618">MAWGYRTLMQQVSQPLNLTEPTEFTLKRGQHVNHLLHYLRANDMISSRFAPRVLVKLRPELARVKAGTYEIEPGMSILQLLNMLVAGKEKLFSIQLVEGFRWRDWLAQLRNHPKLDSSGLTEDFIRQLDPQGGSLEGWLMPDTYHFANGTDAREIVRQAYKRMQQFLQQAWLTGNTDLPYASAYEALIMASIIEKETGLAEERSRIAAVFVNRLRKGMRLQTDPTVIYGMGEAFDGNIRRKDLREATAYNTYVIKGLPPTPIAMPSAASVMAAVNPIDSDELYFVSRNDGSHVFSTNLADHNKAVREYQLNQK</sequence>